<dbReference type="EMBL" id="JADNRY010000291">
    <property type="protein sequence ID" value="KAF9059596.1"/>
    <property type="molecule type" value="Genomic_DNA"/>
</dbReference>
<evidence type="ECO:0000313" key="3">
    <source>
        <dbReference type="Proteomes" id="UP000772434"/>
    </source>
</evidence>
<dbReference type="OrthoDB" id="3128704at2759"/>
<sequence length="540" mass="58531">MSWSNEVTVIIDNAPPNNAILPGGFTVSPSPLIPFGMQASGFITTFENSSSILGVLSMYLGDTQAHAPWYNGSVAYANQYVHSTIFGSTVQITYIGAAAALFGFTPGNDTIFQAQLLGQTAQLPAGIKTLNVSFPLPATYCQFYTSPDQPLPVQLNAEYNEIVLDLPIGFAWDYALLKVTNSSDLSGQKILVDDVNDEIEWKGNWKLESDTFLDMDNMAAVLGHGLRNDSYSLLHASHFVFQNQTTITLESQTLYPTGTSISVYGVNTQFPGAGILTMTFTLDNKSTSAPFTYEPSSNFVPGFSNFQYFSQDNLVPGNHTLIVEVTQIQGGNISAVIDYLTYTPSWMFLIDKPNFFGLNSTTPNPNSAMGAAGSNNSGLTSKEKTGIIAGSVIGGIVALGMICFFFVRFLKNKKSQPQLEDDLIYSPFPIDIDKITLHESAELDRNMLDGPIGVHAGPTPLNTSPEVVQSVQDVLNMMLITTTTPALKMRPPSTDTPQPPPPLWKHYLQSDTTFPCFASLASLATLARTTTDTSTHSPLL</sequence>
<accession>A0A9P5TY99</accession>
<dbReference type="AlphaFoldDB" id="A0A9P5TY99"/>
<evidence type="ECO:0000313" key="2">
    <source>
        <dbReference type="EMBL" id="KAF9059596.1"/>
    </source>
</evidence>
<dbReference type="Proteomes" id="UP000772434">
    <property type="component" value="Unassembled WGS sequence"/>
</dbReference>
<protein>
    <submittedName>
        <fullName evidence="2">Uncharacterized protein</fullName>
    </submittedName>
</protein>
<evidence type="ECO:0000256" key="1">
    <source>
        <dbReference type="SAM" id="Phobius"/>
    </source>
</evidence>
<reference evidence="2" key="1">
    <citation type="submission" date="2020-11" db="EMBL/GenBank/DDBJ databases">
        <authorList>
            <consortium name="DOE Joint Genome Institute"/>
            <person name="Ahrendt S."/>
            <person name="Riley R."/>
            <person name="Andreopoulos W."/>
            <person name="Labutti K."/>
            <person name="Pangilinan J."/>
            <person name="Ruiz-Duenas F.J."/>
            <person name="Barrasa J.M."/>
            <person name="Sanchez-Garcia M."/>
            <person name="Camarero S."/>
            <person name="Miyauchi S."/>
            <person name="Serrano A."/>
            <person name="Linde D."/>
            <person name="Babiker R."/>
            <person name="Drula E."/>
            <person name="Ayuso-Fernandez I."/>
            <person name="Pacheco R."/>
            <person name="Padilla G."/>
            <person name="Ferreira P."/>
            <person name="Barriuso J."/>
            <person name="Kellner H."/>
            <person name="Castanera R."/>
            <person name="Alfaro M."/>
            <person name="Ramirez L."/>
            <person name="Pisabarro A.G."/>
            <person name="Kuo A."/>
            <person name="Tritt A."/>
            <person name="Lipzen A."/>
            <person name="He G."/>
            <person name="Yan M."/>
            <person name="Ng V."/>
            <person name="Cullen D."/>
            <person name="Martin F."/>
            <person name="Rosso M.-N."/>
            <person name="Henrissat B."/>
            <person name="Hibbett D."/>
            <person name="Martinez A.T."/>
            <person name="Grigoriev I.V."/>
        </authorList>
    </citation>
    <scope>NUCLEOTIDE SEQUENCE</scope>
    <source>
        <strain evidence="2">AH 40177</strain>
    </source>
</reference>
<keyword evidence="3" id="KW-1185">Reference proteome</keyword>
<gene>
    <name evidence="2" type="ORF">BDP27DRAFT_1431143</name>
</gene>
<organism evidence="2 3">
    <name type="scientific">Rhodocollybia butyracea</name>
    <dbReference type="NCBI Taxonomy" id="206335"/>
    <lineage>
        <taxon>Eukaryota</taxon>
        <taxon>Fungi</taxon>
        <taxon>Dikarya</taxon>
        <taxon>Basidiomycota</taxon>
        <taxon>Agaricomycotina</taxon>
        <taxon>Agaricomycetes</taxon>
        <taxon>Agaricomycetidae</taxon>
        <taxon>Agaricales</taxon>
        <taxon>Marasmiineae</taxon>
        <taxon>Omphalotaceae</taxon>
        <taxon>Rhodocollybia</taxon>
    </lineage>
</organism>
<comment type="caution">
    <text evidence="2">The sequence shown here is derived from an EMBL/GenBank/DDBJ whole genome shotgun (WGS) entry which is preliminary data.</text>
</comment>
<name>A0A9P5TY99_9AGAR</name>
<keyword evidence="1" id="KW-0812">Transmembrane</keyword>
<keyword evidence="1" id="KW-0472">Membrane</keyword>
<keyword evidence="1" id="KW-1133">Transmembrane helix</keyword>
<feature type="transmembrane region" description="Helical" evidence="1">
    <location>
        <begin position="386"/>
        <end position="407"/>
    </location>
</feature>
<proteinExistence type="predicted"/>